<name>A0A371NVQ8_9MICO</name>
<feature type="region of interest" description="Disordered" evidence="1">
    <location>
        <begin position="54"/>
        <end position="129"/>
    </location>
</feature>
<dbReference type="AlphaFoldDB" id="A0A371NVQ8"/>
<sequence>MEITVPVADTSVIEWLDLQYSASDSFRRLVREAIAREGFVDVANRPVRPPAEPVHVAEIFPADEPPAAAASPATTAPAPDAAEPDAPEPDASEPKTAEPNASAPEAPAKKAPAPKADAASATIDDLLGL</sequence>
<evidence type="ECO:0000313" key="3">
    <source>
        <dbReference type="Proteomes" id="UP000262172"/>
    </source>
</evidence>
<feature type="compositionally biased region" description="Low complexity" evidence="1">
    <location>
        <begin position="97"/>
        <end position="121"/>
    </location>
</feature>
<protein>
    <submittedName>
        <fullName evidence="2">Uncharacterized protein</fullName>
    </submittedName>
</protein>
<evidence type="ECO:0000256" key="1">
    <source>
        <dbReference type="SAM" id="MobiDB-lite"/>
    </source>
</evidence>
<organism evidence="2 3">
    <name type="scientific">Microbacterium bovistercoris</name>
    <dbReference type="NCBI Taxonomy" id="2293570"/>
    <lineage>
        <taxon>Bacteria</taxon>
        <taxon>Bacillati</taxon>
        <taxon>Actinomycetota</taxon>
        <taxon>Actinomycetes</taxon>
        <taxon>Micrococcales</taxon>
        <taxon>Microbacteriaceae</taxon>
        <taxon>Microbacterium</taxon>
    </lineage>
</organism>
<gene>
    <name evidence="2" type="ORF">DY023_05160</name>
</gene>
<comment type="caution">
    <text evidence="2">The sequence shown here is derived from an EMBL/GenBank/DDBJ whole genome shotgun (WGS) entry which is preliminary data.</text>
</comment>
<dbReference type="Proteomes" id="UP000262172">
    <property type="component" value="Unassembled WGS sequence"/>
</dbReference>
<dbReference type="EMBL" id="QUAB01000032">
    <property type="protein sequence ID" value="REJ06745.1"/>
    <property type="molecule type" value="Genomic_DNA"/>
</dbReference>
<evidence type="ECO:0000313" key="2">
    <source>
        <dbReference type="EMBL" id="REJ06745.1"/>
    </source>
</evidence>
<feature type="compositionally biased region" description="Low complexity" evidence="1">
    <location>
        <begin position="65"/>
        <end position="81"/>
    </location>
</feature>
<accession>A0A371NVQ8</accession>
<proteinExistence type="predicted"/>
<reference evidence="2 3" key="1">
    <citation type="submission" date="2018-08" db="EMBL/GenBank/DDBJ databases">
        <title>Isolation, diversity and antifungal activity of Actinobacteria from cow dung.</title>
        <authorList>
            <person name="Ling L."/>
        </authorList>
    </citation>
    <scope>NUCLEOTIDE SEQUENCE [LARGE SCALE GENOMIC DNA]</scope>
    <source>
        <strain evidence="2 3">NEAU-LLE</strain>
    </source>
</reference>
<feature type="compositionally biased region" description="Acidic residues" evidence="1">
    <location>
        <begin position="82"/>
        <end position="91"/>
    </location>
</feature>
<keyword evidence="3" id="KW-1185">Reference proteome</keyword>